<dbReference type="AlphaFoldDB" id="A0A2R6BJ19"/>
<keyword evidence="1" id="KW-0175">Coiled coil</keyword>
<dbReference type="Pfam" id="PF02463">
    <property type="entry name" value="SMC_N"/>
    <property type="match status" value="1"/>
</dbReference>
<dbReference type="EMBL" id="NEXG01000054">
    <property type="protein sequence ID" value="PSN98653.1"/>
    <property type="molecule type" value="Genomic_DNA"/>
</dbReference>
<dbReference type="PANTHER" id="PTHR32114">
    <property type="entry name" value="ABC TRANSPORTER ABCH.3"/>
    <property type="match status" value="1"/>
</dbReference>
<sequence length="160" mass="17487">MGGGAGHAEGGELAKSMRFWAVRSISAFSTDYIQLFGTGISEIKISEGESKVGIECYMSSGFQDINTMSGGEKVAIAVAIRFAIAKLLSTGSIDFIIIDEPTNYLDEERKKAFVDLVRNMGQAVRQLVIITHDREIFENESVNAVFPFEKINGESHVTKS</sequence>
<dbReference type="SUPFAM" id="SSF52540">
    <property type="entry name" value="P-loop containing nucleoside triphosphate hydrolases"/>
    <property type="match status" value="1"/>
</dbReference>
<evidence type="ECO:0000313" key="4">
    <source>
        <dbReference type="Proteomes" id="UP000241120"/>
    </source>
</evidence>
<dbReference type="Gene3D" id="3.40.50.300">
    <property type="entry name" value="P-loop containing nucleotide triphosphate hydrolases"/>
    <property type="match status" value="1"/>
</dbReference>
<dbReference type="PANTHER" id="PTHR32114:SF2">
    <property type="entry name" value="ABC TRANSPORTER ABCH.3"/>
    <property type="match status" value="1"/>
</dbReference>
<organism evidence="3 4">
    <name type="scientific">Candidatus Marsarchaeota G2 archaeon ECH_B_1</name>
    <dbReference type="NCBI Taxonomy" id="1978159"/>
    <lineage>
        <taxon>Archaea</taxon>
        <taxon>Candidatus Marsarchaeota</taxon>
        <taxon>Candidatus Marsarchaeota group 2</taxon>
    </lineage>
</organism>
<name>A0A2R6BJ19_9ARCH</name>
<feature type="domain" description="RecF/RecN/SMC N-terminal" evidence="2">
    <location>
        <begin position="63"/>
        <end position="141"/>
    </location>
</feature>
<evidence type="ECO:0000313" key="3">
    <source>
        <dbReference type="EMBL" id="PSN98653.1"/>
    </source>
</evidence>
<dbReference type="Proteomes" id="UP000241120">
    <property type="component" value="Unassembled WGS sequence"/>
</dbReference>
<gene>
    <name evidence="3" type="ORF">B9Q05_12555</name>
</gene>
<comment type="caution">
    <text evidence="3">The sequence shown here is derived from an EMBL/GenBank/DDBJ whole genome shotgun (WGS) entry which is preliminary data.</text>
</comment>
<dbReference type="InterPro" id="IPR003395">
    <property type="entry name" value="RecF/RecN/SMC_N"/>
</dbReference>
<evidence type="ECO:0000256" key="1">
    <source>
        <dbReference type="ARBA" id="ARBA00023054"/>
    </source>
</evidence>
<reference evidence="3 4" key="1">
    <citation type="submission" date="2017-04" db="EMBL/GenBank/DDBJ databases">
        <title>Novel microbial lineages endemic to geothermal iron-oxide mats fill important gaps in the evolutionary history of Archaea.</title>
        <authorList>
            <person name="Jay Z.J."/>
            <person name="Beam J.P."/>
            <person name="Dlakic M."/>
            <person name="Rusch D.B."/>
            <person name="Kozubal M.A."/>
            <person name="Inskeep W.P."/>
        </authorList>
    </citation>
    <scope>NUCLEOTIDE SEQUENCE [LARGE SCALE GENOMIC DNA]</scope>
    <source>
        <strain evidence="3">ECH_B_1</strain>
    </source>
</reference>
<protein>
    <recommendedName>
        <fullName evidence="2">RecF/RecN/SMC N-terminal domain-containing protein</fullName>
    </recommendedName>
</protein>
<accession>A0A2R6BJ19</accession>
<evidence type="ECO:0000259" key="2">
    <source>
        <dbReference type="Pfam" id="PF02463"/>
    </source>
</evidence>
<dbReference type="InterPro" id="IPR027417">
    <property type="entry name" value="P-loop_NTPase"/>
</dbReference>
<proteinExistence type="predicted"/>